<reference evidence="3" key="2">
    <citation type="submission" date="2014-05" db="EMBL/GenBank/DDBJ databases">
        <title>Draft genome sequence of Virgibacillus massiliensis Vm-5.</title>
        <authorList>
            <person name="Khelaifia S."/>
            <person name="Croce O."/>
            <person name="Lagier J.C."/>
            <person name="Raoult D."/>
        </authorList>
    </citation>
    <scope>NUCLEOTIDE SEQUENCE [LARGE SCALE GENOMIC DNA]</scope>
    <source>
        <strain evidence="3">Vm-5</strain>
    </source>
</reference>
<protein>
    <submittedName>
        <fullName evidence="2">Bacteriophage Gp15 protein</fullName>
    </submittedName>
</protein>
<gene>
    <name evidence="2" type="ORF">BN990_03884</name>
</gene>
<proteinExistence type="predicted"/>
<name>A0A024QHV9_9BACI</name>
<feature type="compositionally biased region" description="Acidic residues" evidence="1">
    <location>
        <begin position="99"/>
        <end position="108"/>
    </location>
</feature>
<comment type="caution">
    <text evidence="2">The sequence shown here is derived from an EMBL/GenBank/DDBJ whole genome shotgun (WGS) entry which is preliminary data.</text>
</comment>
<organism evidence="2 3">
    <name type="scientific">Virgibacillus massiliensis</name>
    <dbReference type="NCBI Taxonomy" id="1462526"/>
    <lineage>
        <taxon>Bacteria</taxon>
        <taxon>Bacillati</taxon>
        <taxon>Bacillota</taxon>
        <taxon>Bacilli</taxon>
        <taxon>Bacillales</taxon>
        <taxon>Bacillaceae</taxon>
        <taxon>Virgibacillus</taxon>
    </lineage>
</organism>
<dbReference type="InterPro" id="IPR009660">
    <property type="entry name" value="Phage_A500_Gp15"/>
</dbReference>
<dbReference type="OrthoDB" id="1758052at2"/>
<feature type="region of interest" description="Disordered" evidence="1">
    <location>
        <begin position="86"/>
        <end position="108"/>
    </location>
</feature>
<dbReference type="RefSeq" id="WP_051739294.1">
    <property type="nucleotide sequence ID" value="NZ_BNER01000005.1"/>
</dbReference>
<dbReference type="STRING" id="1462526.BN990_03884"/>
<evidence type="ECO:0000313" key="2">
    <source>
        <dbReference type="EMBL" id="CDQ41511.1"/>
    </source>
</evidence>
<reference evidence="2 3" key="1">
    <citation type="submission" date="2014-03" db="EMBL/GenBank/DDBJ databases">
        <authorList>
            <person name="Urmite Genomes U."/>
        </authorList>
    </citation>
    <scope>NUCLEOTIDE SEQUENCE [LARGE SCALE GENOMIC DNA]</scope>
    <source>
        <strain evidence="2 3">Vm-5</strain>
    </source>
</reference>
<dbReference type="EMBL" id="CCDP010000003">
    <property type="protein sequence ID" value="CDQ41511.1"/>
    <property type="molecule type" value="Genomic_DNA"/>
</dbReference>
<dbReference type="eggNOG" id="ENOG5032W81">
    <property type="taxonomic scope" value="Bacteria"/>
</dbReference>
<evidence type="ECO:0000313" key="3">
    <source>
        <dbReference type="Proteomes" id="UP000028875"/>
    </source>
</evidence>
<feature type="compositionally biased region" description="Basic and acidic residues" evidence="1">
    <location>
        <begin position="86"/>
        <end position="98"/>
    </location>
</feature>
<sequence length="215" mass="25031">MFLTGKLKDTCTYQGIQLELDLTFDNILFFLEMLKDKELHIIEKILIGLEMLIENFEDIENLALEEKIDLYIFILENELGFVRKDQNDQENQGLKDDTQEQEEQEDKDYDFNVDGERIYASFLMDYGIDLLEQQGKMHWKKFMSLFSGLSEKTPFMQVVQIRTMEVPSPNKNNQKERNKILSLKRKYALDENGGKTADEAFEDIITAFGGKAGGK</sequence>
<accession>A0A024QHV9</accession>
<dbReference type="AlphaFoldDB" id="A0A024QHV9"/>
<dbReference type="Proteomes" id="UP000028875">
    <property type="component" value="Unassembled WGS sequence"/>
</dbReference>
<dbReference type="Pfam" id="PF06854">
    <property type="entry name" value="Phage_Gp15"/>
    <property type="match status" value="1"/>
</dbReference>
<keyword evidence="3" id="KW-1185">Reference proteome</keyword>
<evidence type="ECO:0000256" key="1">
    <source>
        <dbReference type="SAM" id="MobiDB-lite"/>
    </source>
</evidence>